<feature type="compositionally biased region" description="Polar residues" evidence="3">
    <location>
        <begin position="273"/>
        <end position="283"/>
    </location>
</feature>
<feature type="domain" description="AB hydrolase-1" evidence="5">
    <location>
        <begin position="103"/>
        <end position="404"/>
    </location>
</feature>
<evidence type="ECO:0000256" key="3">
    <source>
        <dbReference type="SAM" id="MobiDB-lite"/>
    </source>
</evidence>
<organism evidence="6 7">
    <name type="scientific">Microdochium trichocladiopsis</name>
    <dbReference type="NCBI Taxonomy" id="1682393"/>
    <lineage>
        <taxon>Eukaryota</taxon>
        <taxon>Fungi</taxon>
        <taxon>Dikarya</taxon>
        <taxon>Ascomycota</taxon>
        <taxon>Pezizomycotina</taxon>
        <taxon>Sordariomycetes</taxon>
        <taxon>Xylariomycetidae</taxon>
        <taxon>Xylariales</taxon>
        <taxon>Microdochiaceae</taxon>
        <taxon>Microdochium</taxon>
    </lineage>
</organism>
<keyword evidence="4" id="KW-0812">Transmembrane</keyword>
<feature type="transmembrane region" description="Helical" evidence="4">
    <location>
        <begin position="20"/>
        <end position="43"/>
    </location>
</feature>
<evidence type="ECO:0000256" key="2">
    <source>
        <dbReference type="ARBA" id="ARBA00022801"/>
    </source>
</evidence>
<accession>A0A9P9BWR2</accession>
<evidence type="ECO:0000313" key="6">
    <source>
        <dbReference type="EMBL" id="KAH7035341.1"/>
    </source>
</evidence>
<reference evidence="6" key="1">
    <citation type="journal article" date="2021" name="Nat. Commun.">
        <title>Genetic determinants of endophytism in the Arabidopsis root mycobiome.</title>
        <authorList>
            <person name="Mesny F."/>
            <person name="Miyauchi S."/>
            <person name="Thiergart T."/>
            <person name="Pickel B."/>
            <person name="Atanasova L."/>
            <person name="Karlsson M."/>
            <person name="Huettel B."/>
            <person name="Barry K.W."/>
            <person name="Haridas S."/>
            <person name="Chen C."/>
            <person name="Bauer D."/>
            <person name="Andreopoulos W."/>
            <person name="Pangilinan J."/>
            <person name="LaButti K."/>
            <person name="Riley R."/>
            <person name="Lipzen A."/>
            <person name="Clum A."/>
            <person name="Drula E."/>
            <person name="Henrissat B."/>
            <person name="Kohler A."/>
            <person name="Grigoriev I.V."/>
            <person name="Martin F.M."/>
            <person name="Hacquard S."/>
        </authorList>
    </citation>
    <scope>NUCLEOTIDE SEQUENCE</scope>
    <source>
        <strain evidence="6">MPI-CAGE-CH-0230</strain>
    </source>
</reference>
<dbReference type="PANTHER" id="PTHR43798">
    <property type="entry name" value="MONOACYLGLYCEROL LIPASE"/>
    <property type="match status" value="1"/>
</dbReference>
<dbReference type="Proteomes" id="UP000756346">
    <property type="component" value="Unassembled WGS sequence"/>
</dbReference>
<keyword evidence="2 6" id="KW-0378">Hydrolase</keyword>
<comment type="similarity">
    <text evidence="1">Belongs to the AB hydrolase superfamily.</text>
</comment>
<protein>
    <submittedName>
        <fullName evidence="6">Alpha/Beta hydrolase protein</fullName>
    </submittedName>
</protein>
<keyword evidence="4" id="KW-1133">Transmembrane helix</keyword>
<dbReference type="Pfam" id="PF00561">
    <property type="entry name" value="Abhydrolase_1"/>
    <property type="match status" value="1"/>
</dbReference>
<sequence>MEAISKCMGNPSDSQSAQPTAATLVATTVVATVAFLALSRIALWPQRQRIIRGPVTTSLPRIPKAERDKIVYTHDHFPGGRDVETPYGSIHVYEFGPEDGRKVLFVHGISTSCMTLEDIVRPLAERGCRVMLFDLFGRGYSDAPGDVEYDSRLYTTQILLVLASSPLAWTGNNAFSIVGYSLGGGIAANFAAAFPHMVDTLILLAPAGIIRPENFGRMTRLIFTSGIIPERLLAYLTKRRLGKPIANSVAKRKPAAIASNGNANGNGTASGPPQATSSSSATGRETFEDAALQEVVDPLDRPDAEPTATEKRVGEFVNWTIHHHDGFVPAFMSTVRFAPMLDQHEHWRKLARRAPGTTAVLLGRHDTLVNKEDYAEDALPLLGGEGNVFWRVVPGGHNFPFTHPNKVVEQIYEFWGWAQDS</sequence>
<dbReference type="PRINTS" id="PR00111">
    <property type="entry name" value="ABHYDROLASE"/>
</dbReference>
<keyword evidence="7" id="KW-1185">Reference proteome</keyword>
<dbReference type="SUPFAM" id="SSF53474">
    <property type="entry name" value="alpha/beta-Hydrolases"/>
    <property type="match status" value="1"/>
</dbReference>
<dbReference type="PANTHER" id="PTHR43798:SF14">
    <property type="entry name" value="SERINE HYDROLASE-LIKE PROTEIN DDB_G0286239"/>
    <property type="match status" value="1"/>
</dbReference>
<evidence type="ECO:0000256" key="1">
    <source>
        <dbReference type="ARBA" id="ARBA00008645"/>
    </source>
</evidence>
<keyword evidence="4" id="KW-0472">Membrane</keyword>
<dbReference type="RefSeq" id="XP_046015434.1">
    <property type="nucleotide sequence ID" value="XM_046163574.1"/>
</dbReference>
<dbReference type="InterPro" id="IPR000073">
    <property type="entry name" value="AB_hydrolase_1"/>
</dbReference>
<dbReference type="EMBL" id="JAGTJQ010000003">
    <property type="protein sequence ID" value="KAH7035341.1"/>
    <property type="molecule type" value="Genomic_DNA"/>
</dbReference>
<dbReference type="GO" id="GO:0016787">
    <property type="term" value="F:hydrolase activity"/>
    <property type="evidence" value="ECO:0007669"/>
    <property type="project" value="UniProtKB-KW"/>
</dbReference>
<comment type="caution">
    <text evidence="6">The sequence shown here is derived from an EMBL/GenBank/DDBJ whole genome shotgun (WGS) entry which is preliminary data.</text>
</comment>
<feature type="region of interest" description="Disordered" evidence="3">
    <location>
        <begin position="256"/>
        <end position="284"/>
    </location>
</feature>
<dbReference type="GeneID" id="70193120"/>
<dbReference type="Gene3D" id="3.40.50.1820">
    <property type="entry name" value="alpha/beta hydrolase"/>
    <property type="match status" value="1"/>
</dbReference>
<evidence type="ECO:0000313" key="7">
    <source>
        <dbReference type="Proteomes" id="UP000756346"/>
    </source>
</evidence>
<evidence type="ECO:0000259" key="5">
    <source>
        <dbReference type="Pfam" id="PF00561"/>
    </source>
</evidence>
<evidence type="ECO:0000256" key="4">
    <source>
        <dbReference type="SAM" id="Phobius"/>
    </source>
</evidence>
<dbReference type="InterPro" id="IPR050266">
    <property type="entry name" value="AB_hydrolase_sf"/>
</dbReference>
<dbReference type="OrthoDB" id="408373at2759"/>
<proteinExistence type="inferred from homology"/>
<dbReference type="GO" id="GO:0016020">
    <property type="term" value="C:membrane"/>
    <property type="evidence" value="ECO:0007669"/>
    <property type="project" value="TreeGrafter"/>
</dbReference>
<feature type="compositionally biased region" description="Low complexity" evidence="3">
    <location>
        <begin position="256"/>
        <end position="271"/>
    </location>
</feature>
<dbReference type="AlphaFoldDB" id="A0A9P9BWR2"/>
<dbReference type="InterPro" id="IPR029058">
    <property type="entry name" value="AB_hydrolase_fold"/>
</dbReference>
<gene>
    <name evidence="6" type="ORF">B0I36DRAFT_91312</name>
</gene>
<name>A0A9P9BWR2_9PEZI</name>